<proteinExistence type="predicted"/>
<sequence length="156" mass="18445">LSAFPLADNAYRSTRDITEIEAECKSINEEYPFPSLKVLYFADRELQREPEKLCIERSVRYIRSLERLFEKEQIHILISSVGGEMGRTSTYYVAQKMNVPTYYFNYFPFYDTHVILKKLDANLLSVDMSKKLDLSEQEWRRAEEIIEQVRRANVSV</sequence>
<dbReference type="AlphaFoldDB" id="X1VGZ5"/>
<name>X1VGZ5_9ZZZZ</name>
<feature type="non-terminal residue" evidence="1">
    <location>
        <position position="1"/>
    </location>
</feature>
<evidence type="ECO:0000313" key="1">
    <source>
        <dbReference type="EMBL" id="GAJ06500.1"/>
    </source>
</evidence>
<reference evidence="1" key="1">
    <citation type="journal article" date="2014" name="Front. Microbiol.">
        <title>High frequency of phylogenetically diverse reductive dehalogenase-homologous genes in deep subseafloor sedimentary metagenomes.</title>
        <authorList>
            <person name="Kawai M."/>
            <person name="Futagami T."/>
            <person name="Toyoda A."/>
            <person name="Takaki Y."/>
            <person name="Nishi S."/>
            <person name="Hori S."/>
            <person name="Arai W."/>
            <person name="Tsubouchi T."/>
            <person name="Morono Y."/>
            <person name="Uchiyama I."/>
            <person name="Ito T."/>
            <person name="Fujiyama A."/>
            <person name="Inagaki F."/>
            <person name="Takami H."/>
        </authorList>
    </citation>
    <scope>NUCLEOTIDE SEQUENCE</scope>
    <source>
        <strain evidence="1">Expedition CK06-06</strain>
    </source>
</reference>
<dbReference type="EMBL" id="BARW01027851">
    <property type="protein sequence ID" value="GAJ06500.1"/>
    <property type="molecule type" value="Genomic_DNA"/>
</dbReference>
<protein>
    <submittedName>
        <fullName evidence="1">Uncharacterized protein</fullName>
    </submittedName>
</protein>
<comment type="caution">
    <text evidence="1">The sequence shown here is derived from an EMBL/GenBank/DDBJ whole genome shotgun (WGS) entry which is preliminary data.</text>
</comment>
<accession>X1VGZ5</accession>
<gene>
    <name evidence="1" type="ORF">S12H4_45101</name>
</gene>
<organism evidence="1">
    <name type="scientific">marine sediment metagenome</name>
    <dbReference type="NCBI Taxonomy" id="412755"/>
    <lineage>
        <taxon>unclassified sequences</taxon>
        <taxon>metagenomes</taxon>
        <taxon>ecological metagenomes</taxon>
    </lineage>
</organism>